<dbReference type="PANTHER" id="PTHR46056:SF12">
    <property type="entry name" value="LONG-CHAIN-ALCOHOL OXIDASE"/>
    <property type="match status" value="1"/>
</dbReference>
<protein>
    <submittedName>
        <fullName evidence="6">Glucose-methanol-choline oxidoreductase</fullName>
        <ecNumber evidence="6">1.1.99.18</ecNumber>
    </submittedName>
</protein>
<dbReference type="Pfam" id="PF00732">
    <property type="entry name" value="GMC_oxred_N"/>
    <property type="match status" value="1"/>
</dbReference>
<feature type="domain" description="Glucose-methanol-choline oxidoreductase N-terminal" evidence="5">
    <location>
        <begin position="2"/>
        <end position="34"/>
    </location>
</feature>
<gene>
    <name evidence="6" type="ORF">B1A_05527</name>
</gene>
<dbReference type="GO" id="GO:0050660">
    <property type="term" value="F:flavin adenine dinucleotide binding"/>
    <property type="evidence" value="ECO:0007669"/>
    <property type="project" value="InterPro"/>
</dbReference>
<evidence type="ECO:0000256" key="1">
    <source>
        <dbReference type="ARBA" id="ARBA00010790"/>
    </source>
</evidence>
<dbReference type="EMBL" id="AUZX01004036">
    <property type="protein sequence ID" value="EQD71996.1"/>
    <property type="molecule type" value="Genomic_DNA"/>
</dbReference>
<evidence type="ECO:0000259" key="5">
    <source>
        <dbReference type="Pfam" id="PF00732"/>
    </source>
</evidence>
<dbReference type="InterPro" id="IPR000172">
    <property type="entry name" value="GMC_OxRdtase_N"/>
</dbReference>
<comment type="similarity">
    <text evidence="1">Belongs to the GMC oxidoreductase family.</text>
</comment>
<accession>T1BG64</accession>
<sequence>RVVLTAGALSTPAILLRSGIRNRLLGRGLYLHPATAVSAVYDEPVRSWEGAPMSVYSPEFSELDGNYGVYLETVPGHPGLIALATPWDGAGRHRGHMRDAEHMADLLVLSRDRIGGRLTVDRDGRARVDYRISRETERHLRTGLDAAVDVAFAGGAMAAMTLMERPLL</sequence>
<dbReference type="AlphaFoldDB" id="T1BG64"/>
<feature type="non-terminal residue" evidence="6">
    <location>
        <position position="1"/>
    </location>
</feature>
<dbReference type="InterPro" id="IPR036188">
    <property type="entry name" value="FAD/NAD-bd_sf"/>
</dbReference>
<evidence type="ECO:0000313" key="6">
    <source>
        <dbReference type="EMBL" id="EQD71996.1"/>
    </source>
</evidence>
<evidence type="ECO:0000256" key="2">
    <source>
        <dbReference type="ARBA" id="ARBA00022630"/>
    </source>
</evidence>
<evidence type="ECO:0000256" key="3">
    <source>
        <dbReference type="ARBA" id="ARBA00022827"/>
    </source>
</evidence>
<keyword evidence="2" id="KW-0285">Flavoprotein</keyword>
<dbReference type="SUPFAM" id="SSF51905">
    <property type="entry name" value="FAD/NAD(P)-binding domain"/>
    <property type="match status" value="1"/>
</dbReference>
<reference evidence="6" key="1">
    <citation type="submission" date="2013-08" db="EMBL/GenBank/DDBJ databases">
        <authorList>
            <person name="Mendez C."/>
            <person name="Richter M."/>
            <person name="Ferrer M."/>
            <person name="Sanchez J."/>
        </authorList>
    </citation>
    <scope>NUCLEOTIDE SEQUENCE</scope>
</reference>
<dbReference type="PANTHER" id="PTHR46056">
    <property type="entry name" value="LONG-CHAIN-ALCOHOL OXIDASE"/>
    <property type="match status" value="1"/>
</dbReference>
<dbReference type="GO" id="GO:0047735">
    <property type="term" value="F:cellobiose dehydrogenase (acceptor) activity"/>
    <property type="evidence" value="ECO:0007669"/>
    <property type="project" value="UniProtKB-EC"/>
</dbReference>
<keyword evidence="3" id="KW-0274">FAD</keyword>
<name>T1BG64_9ZZZZ</name>
<evidence type="ECO:0000256" key="4">
    <source>
        <dbReference type="ARBA" id="ARBA00023002"/>
    </source>
</evidence>
<reference evidence="6" key="2">
    <citation type="journal article" date="2014" name="ISME J.">
        <title>Microbial stratification in low pH oxic and suboxic macroscopic growths along an acid mine drainage.</title>
        <authorList>
            <person name="Mendez-Garcia C."/>
            <person name="Mesa V."/>
            <person name="Sprenger R.R."/>
            <person name="Richter M."/>
            <person name="Diez M.S."/>
            <person name="Solano J."/>
            <person name="Bargiela R."/>
            <person name="Golyshina O.V."/>
            <person name="Manteca A."/>
            <person name="Ramos J.L."/>
            <person name="Gallego J.R."/>
            <person name="Llorente I."/>
            <person name="Martins Dos Santos V.A."/>
            <person name="Jensen O.N."/>
            <person name="Pelaez A.I."/>
            <person name="Sanchez J."/>
            <person name="Ferrer M."/>
        </authorList>
    </citation>
    <scope>NUCLEOTIDE SEQUENCE</scope>
</reference>
<dbReference type="EC" id="1.1.99.18" evidence="6"/>
<feature type="non-terminal residue" evidence="6">
    <location>
        <position position="168"/>
    </location>
</feature>
<keyword evidence="4 6" id="KW-0560">Oxidoreductase</keyword>
<proteinExistence type="inferred from homology"/>
<comment type="caution">
    <text evidence="6">The sequence shown here is derived from an EMBL/GenBank/DDBJ whole genome shotgun (WGS) entry which is preliminary data.</text>
</comment>
<organism evidence="6">
    <name type="scientific">mine drainage metagenome</name>
    <dbReference type="NCBI Taxonomy" id="410659"/>
    <lineage>
        <taxon>unclassified sequences</taxon>
        <taxon>metagenomes</taxon>
        <taxon>ecological metagenomes</taxon>
    </lineage>
</organism>